<organism evidence="8 9">
    <name type="scientific">Drosophila madeirensis</name>
    <name type="common">Fruit fly</name>
    <dbReference type="NCBI Taxonomy" id="30013"/>
    <lineage>
        <taxon>Eukaryota</taxon>
        <taxon>Metazoa</taxon>
        <taxon>Ecdysozoa</taxon>
        <taxon>Arthropoda</taxon>
        <taxon>Hexapoda</taxon>
        <taxon>Insecta</taxon>
        <taxon>Pterygota</taxon>
        <taxon>Neoptera</taxon>
        <taxon>Endopterygota</taxon>
        <taxon>Diptera</taxon>
        <taxon>Brachycera</taxon>
        <taxon>Muscomorpha</taxon>
        <taxon>Ephydroidea</taxon>
        <taxon>Drosophilidae</taxon>
        <taxon>Drosophila</taxon>
        <taxon>Sophophora</taxon>
    </lineage>
</organism>
<evidence type="ECO:0000256" key="5">
    <source>
        <dbReference type="ARBA" id="ARBA00023266"/>
    </source>
</evidence>
<dbReference type="SUPFAM" id="SSF55326">
    <property type="entry name" value="PurM N-terminal domain-like"/>
    <property type="match status" value="1"/>
</dbReference>
<dbReference type="GO" id="GO:0016260">
    <property type="term" value="P:selenocysteine biosynthetic process"/>
    <property type="evidence" value="ECO:0007669"/>
    <property type="project" value="TreeGrafter"/>
</dbReference>
<dbReference type="Gene3D" id="3.90.650.10">
    <property type="entry name" value="PurM-like C-terminal domain"/>
    <property type="match status" value="1"/>
</dbReference>
<dbReference type="AlphaFoldDB" id="A0AAU9F8B2"/>
<dbReference type="GO" id="GO:0004756">
    <property type="term" value="F:selenide, water dikinase activity"/>
    <property type="evidence" value="ECO:0007669"/>
    <property type="project" value="TreeGrafter"/>
</dbReference>
<keyword evidence="5" id="KW-0711">Selenium</keyword>
<dbReference type="PANTHER" id="PTHR10256">
    <property type="entry name" value="SELENIDE, WATER DIKINASE"/>
    <property type="match status" value="1"/>
</dbReference>
<dbReference type="Gene3D" id="3.30.1330.10">
    <property type="entry name" value="PurM-like, N-terminal domain"/>
    <property type="match status" value="1"/>
</dbReference>
<evidence type="ECO:0000256" key="2">
    <source>
        <dbReference type="ARBA" id="ARBA00022741"/>
    </source>
</evidence>
<keyword evidence="4" id="KW-0067">ATP-binding</keyword>
<proteinExistence type="predicted"/>
<dbReference type="EMBL" id="AP029263">
    <property type="protein sequence ID" value="BFF91222.1"/>
    <property type="molecule type" value="Genomic_DNA"/>
</dbReference>
<dbReference type="InterPro" id="IPR016188">
    <property type="entry name" value="PurM-like_N"/>
</dbReference>
<dbReference type="GO" id="GO:0005737">
    <property type="term" value="C:cytoplasm"/>
    <property type="evidence" value="ECO:0007669"/>
    <property type="project" value="TreeGrafter"/>
</dbReference>
<feature type="domain" description="PurM-like C-terminal" evidence="7">
    <location>
        <begin position="148"/>
        <end position="271"/>
    </location>
</feature>
<dbReference type="InterPro" id="IPR004536">
    <property type="entry name" value="SPS/SelD"/>
</dbReference>
<dbReference type="Proteomes" id="UP001500889">
    <property type="component" value="Chromosome O"/>
</dbReference>
<accession>A0AAU9F8B2</accession>
<dbReference type="GO" id="GO:0005524">
    <property type="term" value="F:ATP binding"/>
    <property type="evidence" value="ECO:0007669"/>
    <property type="project" value="UniProtKB-KW"/>
</dbReference>
<dbReference type="InterPro" id="IPR036921">
    <property type="entry name" value="PurM-like_N_sf"/>
</dbReference>
<keyword evidence="2" id="KW-0547">Nucleotide-binding</keyword>
<dbReference type="InterPro" id="IPR010918">
    <property type="entry name" value="PurM-like_C_dom"/>
</dbReference>
<name>A0AAU9F8B2_DROMD</name>
<evidence type="ECO:0000256" key="4">
    <source>
        <dbReference type="ARBA" id="ARBA00022840"/>
    </source>
</evidence>
<dbReference type="Pfam" id="PF02769">
    <property type="entry name" value="AIRS_C"/>
    <property type="match status" value="1"/>
</dbReference>
<protein>
    <submittedName>
        <fullName evidence="8">Selenide water dikinase 2</fullName>
    </submittedName>
</protein>
<keyword evidence="9" id="KW-1185">Reference proteome</keyword>
<reference evidence="8 9" key="1">
    <citation type="submission" date="2024-02" db="EMBL/GenBank/DDBJ databases">
        <title>A chromosome-level genome assembly of Drosophila madeirensis, a fruit fly species endemic to Madeira island.</title>
        <authorList>
            <person name="Tomihara K."/>
            <person name="Llopart A."/>
            <person name="Yamamoto D."/>
        </authorList>
    </citation>
    <scope>NUCLEOTIDE SEQUENCE [LARGE SCALE GENOMIC DNA]</scope>
    <source>
        <strain evidence="8 9">RF1</strain>
    </source>
</reference>
<dbReference type="PANTHER" id="PTHR10256:SF0">
    <property type="entry name" value="INACTIVE SELENIDE, WATER DIKINASE-LIKE PROTEIN-RELATED"/>
    <property type="match status" value="1"/>
</dbReference>
<keyword evidence="1" id="KW-0808">Transferase</keyword>
<sequence length="286" mass="31234">MDCAVVPLKRHGGGEYLLAQTVDFFYPLVNDPEVLGGITLANVLSDLYAVGVTEIDSLEMIISVSTEFTDKQRDIVTSLILQGFRKALARNGYSRINLKLRQLKLNPWCIIGGVATSVCVKDEIVFPTNGRAGDALFTDNEILETFEMALKSMSYLNKNAALLMHKYQAHCATDVTGFGLLGHAVNLAQYQTDKVLFKINKLPIIKNVLKFSKLIDQSTKLLAGKAVETSGGLLIALPAEAADQFCSEFNEITKGEQQAFKIGYAEAASESDAVLADNVEYIEVSI</sequence>
<evidence type="ECO:0000259" key="7">
    <source>
        <dbReference type="Pfam" id="PF02769"/>
    </source>
</evidence>
<keyword evidence="3" id="KW-0418">Kinase</keyword>
<dbReference type="InterPro" id="IPR036676">
    <property type="entry name" value="PurM-like_C_sf"/>
</dbReference>
<evidence type="ECO:0000313" key="9">
    <source>
        <dbReference type="Proteomes" id="UP001500889"/>
    </source>
</evidence>
<evidence type="ECO:0000259" key="6">
    <source>
        <dbReference type="Pfam" id="PF00586"/>
    </source>
</evidence>
<gene>
    <name evidence="8" type="ORF">DMAD_09553</name>
</gene>
<dbReference type="Pfam" id="PF00586">
    <property type="entry name" value="AIRS"/>
    <property type="match status" value="1"/>
</dbReference>
<evidence type="ECO:0000256" key="1">
    <source>
        <dbReference type="ARBA" id="ARBA00022679"/>
    </source>
</evidence>
<evidence type="ECO:0000313" key="8">
    <source>
        <dbReference type="EMBL" id="BFF91222.1"/>
    </source>
</evidence>
<feature type="domain" description="PurM-like N-terminal" evidence="6">
    <location>
        <begin position="2"/>
        <end position="91"/>
    </location>
</feature>
<dbReference type="SUPFAM" id="SSF56042">
    <property type="entry name" value="PurM C-terminal domain-like"/>
    <property type="match status" value="1"/>
</dbReference>
<evidence type="ECO:0000256" key="3">
    <source>
        <dbReference type="ARBA" id="ARBA00022777"/>
    </source>
</evidence>